<dbReference type="Gene3D" id="3.40.80.10">
    <property type="entry name" value="Peptidoglycan recognition protein-like"/>
    <property type="match status" value="1"/>
</dbReference>
<sequence length="230" mass="26164">MEFVSCDPSNYRVGRTQPVRYIVLHYTAGNGDTARNNCDYYHRVGGLQASAHYFVDEHGAMQSVREGDTAWHCGARAYWHPECRNGNSIGIEMCSRKRADGSYYILPETVANAAALAREIMQRYGIDTDHVLRHYDVTGKRCPMPWVDDPAQWTAFLAMLTPEHPNEEEEGPMIRYNKIDDIPAWARSDVQRLIDRGALRGNGRGELDLSPDMLRTLIVCQRMVDQAKET</sequence>
<dbReference type="GO" id="GO:0071555">
    <property type="term" value="P:cell wall organization"/>
    <property type="evidence" value="ECO:0007669"/>
    <property type="project" value="UniProtKB-KW"/>
</dbReference>
<dbReference type="GO" id="GO:0009253">
    <property type="term" value="P:peptidoglycan catabolic process"/>
    <property type="evidence" value="ECO:0007669"/>
    <property type="project" value="InterPro"/>
</dbReference>
<dbReference type="InterPro" id="IPR036505">
    <property type="entry name" value="Amidase/PGRP_sf"/>
</dbReference>
<evidence type="ECO:0000256" key="6">
    <source>
        <dbReference type="ARBA" id="ARBA00023316"/>
    </source>
</evidence>
<keyword evidence="4" id="KW-0081">Bacteriolytic enzyme</keyword>
<keyword evidence="6" id="KW-0961">Cell wall biogenesis/degradation</keyword>
<dbReference type="InterPro" id="IPR051206">
    <property type="entry name" value="NAMLAA_amidase_2"/>
</dbReference>
<protein>
    <recommendedName>
        <fullName evidence="2">N-acetylmuramoyl-L-alanine amidase</fullName>
        <ecNumber evidence="2">3.5.1.28</ecNumber>
    </recommendedName>
</protein>
<dbReference type="GO" id="GO:0009254">
    <property type="term" value="P:peptidoglycan turnover"/>
    <property type="evidence" value="ECO:0007669"/>
    <property type="project" value="TreeGrafter"/>
</dbReference>
<evidence type="ECO:0000256" key="1">
    <source>
        <dbReference type="ARBA" id="ARBA00001561"/>
    </source>
</evidence>
<dbReference type="PANTHER" id="PTHR30417">
    <property type="entry name" value="N-ACETYLMURAMOYL-L-ALANINE AMIDASE AMID"/>
    <property type="match status" value="1"/>
</dbReference>
<dbReference type="EC" id="3.5.1.28" evidence="2"/>
<evidence type="ECO:0000313" key="8">
    <source>
        <dbReference type="EMBL" id="DAE19626.1"/>
    </source>
</evidence>
<dbReference type="SUPFAM" id="SSF55846">
    <property type="entry name" value="N-acetylmuramoyl-L-alanine amidase-like"/>
    <property type="match status" value="1"/>
</dbReference>
<evidence type="ECO:0000256" key="3">
    <source>
        <dbReference type="ARBA" id="ARBA00022529"/>
    </source>
</evidence>
<evidence type="ECO:0000256" key="2">
    <source>
        <dbReference type="ARBA" id="ARBA00011901"/>
    </source>
</evidence>
<name>A0A8S5QKV4_9CAUD</name>
<dbReference type="EMBL" id="BK015680">
    <property type="protein sequence ID" value="DAE19626.1"/>
    <property type="molecule type" value="Genomic_DNA"/>
</dbReference>
<evidence type="ECO:0000259" key="7">
    <source>
        <dbReference type="SMART" id="SM00644"/>
    </source>
</evidence>
<keyword evidence="5" id="KW-0378">Hydrolase</keyword>
<keyword evidence="3" id="KW-0929">Antimicrobial</keyword>
<accession>A0A8S5QKV4</accession>
<dbReference type="GO" id="GO:0001897">
    <property type="term" value="P:symbiont-mediated cytolysis of host cell"/>
    <property type="evidence" value="ECO:0007669"/>
    <property type="project" value="UniProtKB-ARBA"/>
</dbReference>
<dbReference type="GO" id="GO:0042742">
    <property type="term" value="P:defense response to bacterium"/>
    <property type="evidence" value="ECO:0007669"/>
    <property type="project" value="UniProtKB-KW"/>
</dbReference>
<reference evidence="8" key="1">
    <citation type="journal article" date="2021" name="Proc. Natl. Acad. Sci. U.S.A.">
        <title>A Catalog of Tens of Thousands of Viruses from Human Metagenomes Reveals Hidden Associations with Chronic Diseases.</title>
        <authorList>
            <person name="Tisza M.J."/>
            <person name="Buck C.B."/>
        </authorList>
    </citation>
    <scope>NUCLEOTIDE SEQUENCE</scope>
    <source>
        <strain evidence="8">CtdRZ1</strain>
    </source>
</reference>
<dbReference type="Pfam" id="PF01510">
    <property type="entry name" value="Amidase_2"/>
    <property type="match status" value="1"/>
</dbReference>
<feature type="domain" description="N-acetylmuramoyl-L-alanine amidase" evidence="7">
    <location>
        <begin position="7"/>
        <end position="151"/>
    </location>
</feature>
<proteinExistence type="predicted"/>
<organism evidence="8">
    <name type="scientific">Podoviridae sp. ctdRZ1</name>
    <dbReference type="NCBI Taxonomy" id="2826568"/>
    <lineage>
        <taxon>Viruses</taxon>
        <taxon>Duplodnaviria</taxon>
        <taxon>Heunggongvirae</taxon>
        <taxon>Uroviricota</taxon>
        <taxon>Caudoviricetes</taxon>
    </lineage>
</organism>
<dbReference type="GO" id="GO:0008745">
    <property type="term" value="F:N-acetylmuramoyl-L-alanine amidase activity"/>
    <property type="evidence" value="ECO:0007669"/>
    <property type="project" value="UniProtKB-EC"/>
</dbReference>
<comment type="catalytic activity">
    <reaction evidence="1">
        <text>Hydrolyzes the link between N-acetylmuramoyl residues and L-amino acid residues in certain cell-wall glycopeptides.</text>
        <dbReference type="EC" id="3.5.1.28"/>
    </reaction>
</comment>
<dbReference type="InterPro" id="IPR002502">
    <property type="entry name" value="Amidase_domain"/>
</dbReference>
<dbReference type="SMART" id="SM00644">
    <property type="entry name" value="Ami_2"/>
    <property type="match status" value="1"/>
</dbReference>
<dbReference type="PANTHER" id="PTHR30417:SF1">
    <property type="entry name" value="N-ACETYLMURAMOYL-L-ALANINE AMIDASE AMID"/>
    <property type="match status" value="1"/>
</dbReference>
<evidence type="ECO:0000256" key="5">
    <source>
        <dbReference type="ARBA" id="ARBA00022801"/>
    </source>
</evidence>
<evidence type="ECO:0000256" key="4">
    <source>
        <dbReference type="ARBA" id="ARBA00022638"/>
    </source>
</evidence>
<dbReference type="CDD" id="cd06583">
    <property type="entry name" value="PGRP"/>
    <property type="match status" value="1"/>
</dbReference>